<evidence type="ECO:0000313" key="1">
    <source>
        <dbReference type="EMBL" id="TCP22348.1"/>
    </source>
</evidence>
<reference evidence="1 2" key="1">
    <citation type="submission" date="2019-03" db="EMBL/GenBank/DDBJ databases">
        <title>Genomic Encyclopedia of Type Strains, Phase IV (KMG-IV): sequencing the most valuable type-strain genomes for metagenomic binning, comparative biology and taxonomic classification.</title>
        <authorList>
            <person name="Goeker M."/>
        </authorList>
    </citation>
    <scope>NUCLEOTIDE SEQUENCE [LARGE SCALE GENOMIC DNA]</scope>
    <source>
        <strain evidence="1 2">DSM 19377</strain>
    </source>
</reference>
<comment type="caution">
    <text evidence="1">The sequence shown here is derived from an EMBL/GenBank/DDBJ whole genome shotgun (WGS) entry which is preliminary data.</text>
</comment>
<gene>
    <name evidence="1" type="ORF">EV207_13635</name>
</gene>
<protein>
    <submittedName>
        <fullName evidence="1">Uncharacterized protein</fullName>
    </submittedName>
</protein>
<name>A0A4R2NM38_9BACL</name>
<dbReference type="EMBL" id="SLXK01000036">
    <property type="protein sequence ID" value="TCP22348.1"/>
    <property type="molecule type" value="Genomic_DNA"/>
</dbReference>
<evidence type="ECO:0000313" key="2">
    <source>
        <dbReference type="Proteomes" id="UP000295416"/>
    </source>
</evidence>
<sequence>MTALNGGLFIGTIRVISDEPIYKAEDPMSKTQ</sequence>
<accession>A0A4R2NM38</accession>
<proteinExistence type="predicted"/>
<dbReference type="Proteomes" id="UP000295416">
    <property type="component" value="Unassembled WGS sequence"/>
</dbReference>
<organism evidence="1 2">
    <name type="scientific">Scopulibacillus darangshiensis</name>
    <dbReference type="NCBI Taxonomy" id="442528"/>
    <lineage>
        <taxon>Bacteria</taxon>
        <taxon>Bacillati</taxon>
        <taxon>Bacillota</taxon>
        <taxon>Bacilli</taxon>
        <taxon>Bacillales</taxon>
        <taxon>Sporolactobacillaceae</taxon>
        <taxon>Scopulibacillus</taxon>
    </lineage>
</organism>
<dbReference type="AlphaFoldDB" id="A0A4R2NM38"/>
<keyword evidence="2" id="KW-1185">Reference proteome</keyword>